<dbReference type="InterPro" id="IPR009100">
    <property type="entry name" value="AcylCoA_DH/oxidase_NM_dom_sf"/>
</dbReference>
<dbReference type="InterPro" id="IPR006091">
    <property type="entry name" value="Acyl-CoA_Oxase/DH_mid-dom"/>
</dbReference>
<dbReference type="PATRIC" id="fig|1122247.3.peg.4203"/>
<dbReference type="AlphaFoldDB" id="K5BA54"/>
<keyword evidence="5 6" id="KW-0560">Oxidoreductase</keyword>
<dbReference type="PANTHER" id="PTHR43292">
    <property type="entry name" value="ACYL-COA DEHYDROGENASE"/>
    <property type="match status" value="1"/>
</dbReference>
<dbReference type="FunFam" id="2.40.110.10:FF:000011">
    <property type="entry name" value="Acyl-CoA dehydrogenase FadE34"/>
    <property type="match status" value="1"/>
</dbReference>
<dbReference type="Gene3D" id="1.20.140.10">
    <property type="entry name" value="Butyryl-CoA Dehydrogenase, subunit A, domain 3"/>
    <property type="match status" value="1"/>
</dbReference>
<dbReference type="SUPFAM" id="SSF47203">
    <property type="entry name" value="Acyl-CoA dehydrogenase C-terminal domain-like"/>
    <property type="match status" value="1"/>
</dbReference>
<dbReference type="Proteomes" id="UP000006265">
    <property type="component" value="Unassembled WGS sequence"/>
</dbReference>
<evidence type="ECO:0000313" key="7">
    <source>
        <dbReference type="EMBL" id="EKF21645.1"/>
    </source>
</evidence>
<dbReference type="Pfam" id="PF02771">
    <property type="entry name" value="Acyl-CoA_dh_N"/>
    <property type="match status" value="1"/>
</dbReference>
<comment type="cofactor">
    <cofactor evidence="1 6">
        <name>FAD</name>
        <dbReference type="ChEBI" id="CHEBI:57692"/>
    </cofactor>
</comment>
<evidence type="ECO:0000313" key="8">
    <source>
        <dbReference type="Proteomes" id="UP000006265"/>
    </source>
</evidence>
<reference evidence="7 8" key="1">
    <citation type="journal article" date="2012" name="J. Bacteriol.">
        <title>Genome sequence of Mycobacterium hassiacum DSM 44199, a rare source of heat-stable mycobacterial proteins.</title>
        <authorList>
            <person name="Tiago I."/>
            <person name="Maranha A."/>
            <person name="Mendes V."/>
            <person name="Alarico S."/>
            <person name="Moynihan P.J."/>
            <person name="Clarke A.J."/>
            <person name="Macedo-Ribeiro S."/>
            <person name="Pereira P.J."/>
            <person name="Empadinhas N."/>
        </authorList>
    </citation>
    <scope>NUCLEOTIDE SEQUENCE [LARGE SCALE GENOMIC DNA]</scope>
    <source>
        <strain evidence="8">DSM 44199 / CIP 105218 / JCM 12690 / 3849</strain>
    </source>
</reference>
<gene>
    <name evidence="7" type="ORF">C731_4384</name>
</gene>
<dbReference type="PANTHER" id="PTHR43292:SF3">
    <property type="entry name" value="ACYL-COA DEHYDROGENASE FADE29"/>
    <property type="match status" value="1"/>
</dbReference>
<dbReference type="InterPro" id="IPR046373">
    <property type="entry name" value="Acyl-CoA_Oxase/DH_mid-dom_sf"/>
</dbReference>
<evidence type="ECO:0000256" key="3">
    <source>
        <dbReference type="ARBA" id="ARBA00022630"/>
    </source>
</evidence>
<evidence type="ECO:0000256" key="2">
    <source>
        <dbReference type="ARBA" id="ARBA00009347"/>
    </source>
</evidence>
<evidence type="ECO:0000256" key="5">
    <source>
        <dbReference type="ARBA" id="ARBA00023002"/>
    </source>
</evidence>
<dbReference type="Pfam" id="PF00441">
    <property type="entry name" value="Acyl-CoA_dh_1"/>
    <property type="match status" value="1"/>
</dbReference>
<comment type="similarity">
    <text evidence="2 6">Belongs to the acyl-CoA dehydrogenase family.</text>
</comment>
<dbReference type="Pfam" id="PF02770">
    <property type="entry name" value="Acyl-CoA_dh_M"/>
    <property type="match status" value="1"/>
</dbReference>
<name>K5BA54_MYCHD</name>
<dbReference type="InterPro" id="IPR037069">
    <property type="entry name" value="AcylCoA_DH/ox_N_sf"/>
</dbReference>
<evidence type="ECO:0000256" key="1">
    <source>
        <dbReference type="ARBA" id="ARBA00001974"/>
    </source>
</evidence>
<dbReference type="InterPro" id="IPR009075">
    <property type="entry name" value="AcylCo_DH/oxidase_C"/>
</dbReference>
<dbReference type="InterPro" id="IPR036250">
    <property type="entry name" value="AcylCo_DH-like_C"/>
</dbReference>
<accession>K5BA54</accession>
<comment type="caution">
    <text evidence="7">The sequence shown here is derived from an EMBL/GenBank/DDBJ whole genome shotgun (WGS) entry which is preliminary data.</text>
</comment>
<dbReference type="RefSeq" id="WP_005631596.1">
    <property type="nucleotide sequence ID" value="NZ_AMRA01000123.1"/>
</dbReference>
<keyword evidence="4 6" id="KW-0274">FAD</keyword>
<dbReference type="eggNOG" id="COG1960">
    <property type="taxonomic scope" value="Bacteria"/>
</dbReference>
<sequence length="385" mass="42833">MSESFRRRLREFLQANDPGPAPKDPAQRLQWQRDWAALLVDEGFAAPAWPREWGGMDLPLADQVVYHEEFAKVKRPPHPGPGIWVVGPTIIKHGTDEQRRRFLRPGLRGDIIWVQGFSEPEAGSDLPSLRTRAVRDGDHYVVSGQKIWITNARNGDWLFALVRTGTPESRQHGISYLLIDMSSPGVTVRPLRDMTGGTSFGEIFLDEVRVPVENRVGPENGGWKIARTSLGHERSTAGVAQGMRYRRIVDELHALARELNRADDPRVRQQLAAIEIEVRLLILNNTRILNTVLAGCDPGPVSSIGRLAFTEFEKRLHELAVDLIGAPAMLAPRDPHSVQRGRWVTGFLATRASTIGAGTAEIQRNTIAEQVLGLPRDEVVPQPTA</sequence>
<keyword evidence="8" id="KW-1185">Reference proteome</keyword>
<proteinExistence type="inferred from homology"/>
<protein>
    <submittedName>
        <fullName evidence="7">Acyl-CoA dehydrogenase, C-terminal domain protein</fullName>
    </submittedName>
</protein>
<dbReference type="OrthoDB" id="5179760at2"/>
<evidence type="ECO:0000256" key="4">
    <source>
        <dbReference type="ARBA" id="ARBA00022827"/>
    </source>
</evidence>
<dbReference type="Gene3D" id="1.10.540.10">
    <property type="entry name" value="Acyl-CoA dehydrogenase/oxidase, N-terminal domain"/>
    <property type="match status" value="1"/>
</dbReference>
<dbReference type="Gene3D" id="2.40.110.10">
    <property type="entry name" value="Butyryl-CoA Dehydrogenase, subunit A, domain 2"/>
    <property type="match status" value="1"/>
</dbReference>
<evidence type="ECO:0000256" key="6">
    <source>
        <dbReference type="RuleBase" id="RU362125"/>
    </source>
</evidence>
<dbReference type="GO" id="GO:0005886">
    <property type="term" value="C:plasma membrane"/>
    <property type="evidence" value="ECO:0007669"/>
    <property type="project" value="TreeGrafter"/>
</dbReference>
<dbReference type="SUPFAM" id="SSF56645">
    <property type="entry name" value="Acyl-CoA dehydrogenase NM domain-like"/>
    <property type="match status" value="1"/>
</dbReference>
<organism evidence="7 8">
    <name type="scientific">Mycolicibacterium hassiacum (strain DSM 44199 / CIP 105218 / JCM 12690 / 3849)</name>
    <name type="common">Mycobacterium hassiacum</name>
    <dbReference type="NCBI Taxonomy" id="1122247"/>
    <lineage>
        <taxon>Bacteria</taxon>
        <taxon>Bacillati</taxon>
        <taxon>Actinomycetota</taxon>
        <taxon>Actinomycetes</taxon>
        <taxon>Mycobacteriales</taxon>
        <taxon>Mycobacteriaceae</taxon>
        <taxon>Mycolicibacterium</taxon>
    </lineage>
</organism>
<keyword evidence="3 6" id="KW-0285">Flavoprotein</keyword>
<dbReference type="EMBL" id="AMRA01000123">
    <property type="protein sequence ID" value="EKF21645.1"/>
    <property type="molecule type" value="Genomic_DNA"/>
</dbReference>
<dbReference type="InterPro" id="IPR013786">
    <property type="entry name" value="AcylCoA_DH/ox_N"/>
</dbReference>
<dbReference type="GO" id="GO:0050660">
    <property type="term" value="F:flavin adenine dinucleotide binding"/>
    <property type="evidence" value="ECO:0007669"/>
    <property type="project" value="InterPro"/>
</dbReference>
<dbReference type="STRING" id="1122247.GCA_000379865_00351"/>
<dbReference type="InterPro" id="IPR052161">
    <property type="entry name" value="Mycobact_Acyl-CoA_DH"/>
</dbReference>
<dbReference type="GO" id="GO:0016627">
    <property type="term" value="F:oxidoreductase activity, acting on the CH-CH group of donors"/>
    <property type="evidence" value="ECO:0007669"/>
    <property type="project" value="InterPro"/>
</dbReference>